<dbReference type="Gene3D" id="3.30.750.24">
    <property type="entry name" value="STAS domain"/>
    <property type="match status" value="1"/>
</dbReference>
<dbReference type="CDD" id="cd07043">
    <property type="entry name" value="STAS_anti-anti-sigma_factors"/>
    <property type="match status" value="1"/>
</dbReference>
<dbReference type="PROSITE" id="PS50801">
    <property type="entry name" value="STAS"/>
    <property type="match status" value="1"/>
</dbReference>
<evidence type="ECO:0000259" key="1">
    <source>
        <dbReference type="PROSITE" id="PS50801"/>
    </source>
</evidence>
<evidence type="ECO:0000313" key="3">
    <source>
        <dbReference type="Proteomes" id="UP001344658"/>
    </source>
</evidence>
<feature type="domain" description="STAS" evidence="1">
    <location>
        <begin position="12"/>
        <end position="103"/>
    </location>
</feature>
<dbReference type="PANTHER" id="PTHR33495">
    <property type="entry name" value="ANTI-SIGMA FACTOR ANTAGONIST TM_1081-RELATED-RELATED"/>
    <property type="match status" value="1"/>
</dbReference>
<keyword evidence="3" id="KW-1185">Reference proteome</keyword>
<evidence type="ECO:0000313" key="2">
    <source>
        <dbReference type="EMBL" id="MEE4547000.1"/>
    </source>
</evidence>
<dbReference type="InterPro" id="IPR036513">
    <property type="entry name" value="STAS_dom_sf"/>
</dbReference>
<accession>A0ABU7PMI4</accession>
<dbReference type="EMBL" id="JAZEWV010000066">
    <property type="protein sequence ID" value="MEE4547000.1"/>
    <property type="molecule type" value="Genomic_DNA"/>
</dbReference>
<protein>
    <submittedName>
        <fullName evidence="2">STAS domain-containing protein</fullName>
    </submittedName>
</protein>
<organism evidence="2 3">
    <name type="scientific">Actinacidiphila polyblastidii</name>
    <dbReference type="NCBI Taxonomy" id="3110430"/>
    <lineage>
        <taxon>Bacteria</taxon>
        <taxon>Bacillati</taxon>
        <taxon>Actinomycetota</taxon>
        <taxon>Actinomycetes</taxon>
        <taxon>Kitasatosporales</taxon>
        <taxon>Streptomycetaceae</taxon>
        <taxon>Actinacidiphila</taxon>
    </lineage>
</organism>
<comment type="caution">
    <text evidence="2">The sequence shown here is derived from an EMBL/GenBank/DDBJ whole genome shotgun (WGS) entry which is preliminary data.</text>
</comment>
<dbReference type="PANTHER" id="PTHR33495:SF2">
    <property type="entry name" value="ANTI-SIGMA FACTOR ANTAGONIST TM_1081-RELATED"/>
    <property type="match status" value="1"/>
</dbReference>
<gene>
    <name evidence="2" type="ORF">V2S66_34175</name>
</gene>
<dbReference type="Pfam" id="PF01740">
    <property type="entry name" value="STAS"/>
    <property type="match status" value="1"/>
</dbReference>
<dbReference type="RefSeq" id="WP_330800975.1">
    <property type="nucleotide sequence ID" value="NZ_JAZEWV010000066.1"/>
</dbReference>
<reference evidence="2 3" key="1">
    <citation type="submission" date="2023-12" db="EMBL/GenBank/DDBJ databases">
        <title>Streptomyces sp. V4-01.</title>
        <authorList>
            <person name="Somphong A."/>
            <person name="Phongsopitanun W."/>
        </authorList>
    </citation>
    <scope>NUCLEOTIDE SEQUENCE [LARGE SCALE GENOMIC DNA]</scope>
    <source>
        <strain evidence="2 3">V4-01</strain>
    </source>
</reference>
<sequence length="119" mass="12568">MTTDHVGAPLPVVRAAGDLDTSNLAPLEAELQAALATAPGVILDVSGVTFGDSTLLNLLIRVHQRTDLRIVGLRPPLDRLFQIVGLDAVMQVFPTLADARTVLRRPDIADTTTGPATAH</sequence>
<proteinExistence type="predicted"/>
<name>A0ABU7PMI4_9ACTN</name>
<dbReference type="Proteomes" id="UP001344658">
    <property type="component" value="Unassembled WGS sequence"/>
</dbReference>
<dbReference type="SUPFAM" id="SSF52091">
    <property type="entry name" value="SpoIIaa-like"/>
    <property type="match status" value="1"/>
</dbReference>
<dbReference type="InterPro" id="IPR002645">
    <property type="entry name" value="STAS_dom"/>
</dbReference>